<evidence type="ECO:0000256" key="5">
    <source>
        <dbReference type="SAM" id="MobiDB-lite"/>
    </source>
</evidence>
<evidence type="ECO:0000313" key="7">
    <source>
        <dbReference type="EMBL" id="QRQ93480.1"/>
    </source>
</evidence>
<dbReference type="GO" id="GO:0003677">
    <property type="term" value="F:DNA binding"/>
    <property type="evidence" value="ECO:0007669"/>
    <property type="project" value="UniProtKB-KW"/>
</dbReference>
<sequence>MSKAPSAPASPNRIDRLRIRHLRLLDLVARSGSLTAAGEALHISQPAVTKMLQELEQAFGCRLIERTTRGGRLTAAGERALERLRVVLGAIDAAGEALQANPEVPLVRLGMLPLVGVEVLPKVVALLRNQGTLPRLAVREQTVGGLTALLGNGELDCVIGRLQKEEVTQFQARLHITPLRDEYLAVACAPDHVLARRRDTKLADLHAGPWILPPRGTHTRDVFEQPFLNAGQLPPTPHIESASFHSNLAMTAAGGFLTVAPASALAPYVAMSMVREVRLRTPFASGRLVFITPAESESPPAVAALRQALETVAGIEPAPPARKPVQRAGRSRPAPPSGG</sequence>
<reference evidence="7 10" key="2">
    <citation type="submission" date="2021-02" db="EMBL/GenBank/DDBJ databases">
        <title>Complete Genome Sequence of Cupriavidus oxalaticus Strain Ox1, a Soil Oxalate-Degrading Species.</title>
        <authorList>
            <person name="Palmieri F."/>
            <person name="Udriet P."/>
            <person name="Deuasquier M."/>
            <person name="Beaudoing E."/>
            <person name="Johnson S.L."/>
            <person name="Davenport K.W."/>
            <person name="Chain P.S."/>
            <person name="Bindschedler S."/>
            <person name="Junier P."/>
        </authorList>
    </citation>
    <scope>NUCLEOTIDE SEQUENCE [LARGE SCALE GENOMIC DNA]</scope>
    <source>
        <strain evidence="7 10">Ox1</strain>
    </source>
</reference>
<evidence type="ECO:0000313" key="10">
    <source>
        <dbReference type="Proteomes" id="UP000623307"/>
    </source>
</evidence>
<keyword evidence="3" id="KW-0238">DNA-binding</keyword>
<dbReference type="InterPro" id="IPR050950">
    <property type="entry name" value="HTH-type_LysR_regulators"/>
</dbReference>
<dbReference type="InterPro" id="IPR005119">
    <property type="entry name" value="LysR_subst-bd"/>
</dbReference>
<keyword evidence="2" id="KW-0805">Transcription regulation</keyword>
<evidence type="ECO:0000256" key="2">
    <source>
        <dbReference type="ARBA" id="ARBA00023015"/>
    </source>
</evidence>
<dbReference type="GeneID" id="303492977"/>
<proteinExistence type="inferred from homology"/>
<dbReference type="Proteomes" id="UP000623307">
    <property type="component" value="Chromosome 2"/>
</dbReference>
<dbReference type="EMBL" id="CP069812">
    <property type="protein sequence ID" value="QRQ93480.1"/>
    <property type="molecule type" value="Genomic_DNA"/>
</dbReference>
<feature type="domain" description="HTH lysR-type" evidence="6">
    <location>
        <begin position="17"/>
        <end position="74"/>
    </location>
</feature>
<dbReference type="InterPro" id="IPR036390">
    <property type="entry name" value="WH_DNA-bd_sf"/>
</dbReference>
<evidence type="ECO:0000256" key="1">
    <source>
        <dbReference type="ARBA" id="ARBA00009437"/>
    </source>
</evidence>
<dbReference type="EMBL" id="OGUS01000121">
    <property type="protein sequence ID" value="SPC14200.1"/>
    <property type="molecule type" value="Genomic_DNA"/>
</dbReference>
<dbReference type="SUPFAM" id="SSF46785">
    <property type="entry name" value="Winged helix' DNA-binding domain"/>
    <property type="match status" value="1"/>
</dbReference>
<dbReference type="PANTHER" id="PTHR30419:SF8">
    <property type="entry name" value="NITROGEN ASSIMILATION TRANSCRIPTIONAL ACTIVATOR-RELATED"/>
    <property type="match status" value="1"/>
</dbReference>
<keyword evidence="4" id="KW-0804">Transcription</keyword>
<dbReference type="OrthoDB" id="5914299at2"/>
<dbReference type="Proteomes" id="UP000256862">
    <property type="component" value="Chromosome CO2235"/>
</dbReference>
<dbReference type="Gene3D" id="1.10.10.10">
    <property type="entry name" value="Winged helix-like DNA-binding domain superfamily/Winged helix DNA-binding domain"/>
    <property type="match status" value="1"/>
</dbReference>
<organism evidence="8 9">
    <name type="scientific">Cupriavidus oxalaticus</name>
    <dbReference type="NCBI Taxonomy" id="96344"/>
    <lineage>
        <taxon>Bacteria</taxon>
        <taxon>Pseudomonadati</taxon>
        <taxon>Pseudomonadota</taxon>
        <taxon>Betaproteobacteria</taxon>
        <taxon>Burkholderiales</taxon>
        <taxon>Burkholderiaceae</taxon>
        <taxon>Cupriavidus</taxon>
    </lineage>
</organism>
<comment type="similarity">
    <text evidence="1">Belongs to the LysR transcriptional regulatory family.</text>
</comment>
<evidence type="ECO:0000313" key="9">
    <source>
        <dbReference type="Proteomes" id="UP000256862"/>
    </source>
</evidence>
<dbReference type="AlphaFoldDB" id="A0A976GAB6"/>
<protein>
    <submittedName>
        <fullName evidence="7">LysR family transcriptional regulator</fullName>
    </submittedName>
    <submittedName>
        <fullName evidence="8">Transcriptional regulator, LysR-family</fullName>
    </submittedName>
</protein>
<name>A0A976GAB6_9BURK</name>
<feature type="region of interest" description="Disordered" evidence="5">
    <location>
        <begin position="314"/>
        <end position="339"/>
    </location>
</feature>
<dbReference type="Pfam" id="PF00126">
    <property type="entry name" value="HTH_1"/>
    <property type="match status" value="1"/>
</dbReference>
<dbReference type="GO" id="GO:0003700">
    <property type="term" value="F:DNA-binding transcription factor activity"/>
    <property type="evidence" value="ECO:0007669"/>
    <property type="project" value="InterPro"/>
</dbReference>
<gene>
    <name evidence="8" type="ORF">CO2235_200056</name>
    <name evidence="7" type="ORF">JTE92_25745</name>
</gene>
<dbReference type="PROSITE" id="PS50931">
    <property type="entry name" value="HTH_LYSR"/>
    <property type="match status" value="1"/>
</dbReference>
<dbReference type="Pfam" id="PF03466">
    <property type="entry name" value="LysR_substrate"/>
    <property type="match status" value="1"/>
</dbReference>
<dbReference type="GO" id="GO:0005829">
    <property type="term" value="C:cytosol"/>
    <property type="evidence" value="ECO:0007669"/>
    <property type="project" value="TreeGrafter"/>
</dbReference>
<evidence type="ECO:0000256" key="3">
    <source>
        <dbReference type="ARBA" id="ARBA00023125"/>
    </source>
</evidence>
<dbReference type="PANTHER" id="PTHR30419">
    <property type="entry name" value="HTH-TYPE TRANSCRIPTIONAL REGULATOR YBHD"/>
    <property type="match status" value="1"/>
</dbReference>
<reference evidence="8 9" key="1">
    <citation type="submission" date="2018-01" db="EMBL/GenBank/DDBJ databases">
        <authorList>
            <person name="Clerissi C."/>
        </authorList>
    </citation>
    <scope>NUCLEOTIDE SEQUENCE [LARGE SCALE GENOMIC DNA]</scope>
    <source>
        <strain evidence="8">Cupriavidus oxalaticus LMG 2235</strain>
    </source>
</reference>
<dbReference type="InterPro" id="IPR000847">
    <property type="entry name" value="LysR_HTH_N"/>
</dbReference>
<accession>A0A976GAB6</accession>
<evidence type="ECO:0000259" key="6">
    <source>
        <dbReference type="PROSITE" id="PS50931"/>
    </source>
</evidence>
<keyword evidence="10" id="KW-1185">Reference proteome</keyword>
<evidence type="ECO:0000313" key="8">
    <source>
        <dbReference type="EMBL" id="SPC14200.1"/>
    </source>
</evidence>
<dbReference type="SUPFAM" id="SSF53850">
    <property type="entry name" value="Periplasmic binding protein-like II"/>
    <property type="match status" value="1"/>
</dbReference>
<dbReference type="PRINTS" id="PR00039">
    <property type="entry name" value="HTHLYSR"/>
</dbReference>
<dbReference type="FunFam" id="1.10.10.10:FF:000001">
    <property type="entry name" value="LysR family transcriptional regulator"/>
    <property type="match status" value="1"/>
</dbReference>
<dbReference type="InterPro" id="IPR036388">
    <property type="entry name" value="WH-like_DNA-bd_sf"/>
</dbReference>
<dbReference type="Gene3D" id="3.40.190.290">
    <property type="match status" value="1"/>
</dbReference>
<evidence type="ECO:0000256" key="4">
    <source>
        <dbReference type="ARBA" id="ARBA00023163"/>
    </source>
</evidence>
<dbReference type="RefSeq" id="WP_116386810.1">
    <property type="nucleotide sequence ID" value="NZ_CP069810.1"/>
</dbReference>